<proteinExistence type="inferred from homology"/>
<dbReference type="PANTHER" id="PTHR47235">
    <property type="entry name" value="BLR6548 PROTEIN"/>
    <property type="match status" value="1"/>
</dbReference>
<dbReference type="Pfam" id="PF13458">
    <property type="entry name" value="Peripla_BP_6"/>
    <property type="match status" value="1"/>
</dbReference>
<gene>
    <name evidence="4" type="ORF">LNAT_P0486</name>
</gene>
<feature type="domain" description="Leucine-binding protein" evidence="3">
    <location>
        <begin position="32"/>
        <end position="353"/>
    </location>
</feature>
<reference evidence="4 5" key="1">
    <citation type="journal article" date="2017" name="Syst. Appl. Microbiol.">
        <title>Lebetimonas natsushimae sp. nov., a novel strictly anaerobic, moderately thermophilic chemoautotroph isolated from a deep-sea hydrothermal vent polychaete nest in the Mid-Okinawa Trough.</title>
        <authorList>
            <person name="Nagata R."/>
            <person name="Takaki Y."/>
            <person name="Tame A."/>
            <person name="Nunoura T."/>
            <person name="Muto H."/>
            <person name="Mino S."/>
            <person name="Sawayama S."/>
            <person name="Takai K."/>
            <person name="Nakagawa S."/>
        </authorList>
    </citation>
    <scope>NUCLEOTIDE SEQUENCE [LARGE SCALE GENOMIC DNA]</scope>
    <source>
        <strain evidence="4 5">HS1857</strain>
    </source>
</reference>
<evidence type="ECO:0000259" key="3">
    <source>
        <dbReference type="Pfam" id="PF13458"/>
    </source>
</evidence>
<dbReference type="PANTHER" id="PTHR47235:SF1">
    <property type="entry name" value="BLR6548 PROTEIN"/>
    <property type="match status" value="1"/>
</dbReference>
<dbReference type="Proteomes" id="UP000217944">
    <property type="component" value="Unassembled WGS sequence"/>
</dbReference>
<dbReference type="InterPro" id="IPR028081">
    <property type="entry name" value="Leu-bd"/>
</dbReference>
<keyword evidence="5" id="KW-1185">Reference proteome</keyword>
<protein>
    <recommendedName>
        <fullName evidence="3">Leucine-binding protein domain-containing protein</fullName>
    </recommendedName>
</protein>
<dbReference type="EMBL" id="BDME01000001">
    <property type="protein sequence ID" value="GAX87191.1"/>
    <property type="molecule type" value="Genomic_DNA"/>
</dbReference>
<evidence type="ECO:0000256" key="1">
    <source>
        <dbReference type="ARBA" id="ARBA00010062"/>
    </source>
</evidence>
<evidence type="ECO:0000313" key="4">
    <source>
        <dbReference type="EMBL" id="GAX87191.1"/>
    </source>
</evidence>
<organism evidence="4 5">
    <name type="scientific">Lebetimonas natsushimae</name>
    <dbReference type="NCBI Taxonomy" id="1936991"/>
    <lineage>
        <taxon>Bacteria</taxon>
        <taxon>Pseudomonadati</taxon>
        <taxon>Campylobacterota</taxon>
        <taxon>Epsilonproteobacteria</taxon>
        <taxon>Nautiliales</taxon>
        <taxon>Nautiliaceae</taxon>
        <taxon>Lebetimonas</taxon>
    </lineage>
</organism>
<dbReference type="Gene3D" id="3.40.50.2300">
    <property type="match status" value="2"/>
</dbReference>
<comment type="caution">
    <text evidence="4">The sequence shown here is derived from an EMBL/GenBank/DDBJ whole genome shotgun (WGS) entry which is preliminary data.</text>
</comment>
<evidence type="ECO:0000256" key="2">
    <source>
        <dbReference type="ARBA" id="ARBA00022729"/>
    </source>
</evidence>
<sequence>MKKLLILFLFLIISLIYIINKHPKEYVISSSLPLSGIMENMGENIKYGTLAYLKNHHSKEKIKFIFKDDKYEPDLMKANIIKLYNKSFLFYGLTGTPTVKEILPFVNEHSIFIFAPFTGAEFLRKNKNIINFRASYKDEISTIVNYLLKKHIKNISLLYQNDDYGNEIYLHLYNKLKEKNLTLSSIGTYERNTYLIDSALNSISASKPQVIILGSTAEIAAKFITKYRKIDKNTFFVTISFANPDKLITLIQNKKNILFSEVVPYYNSSIPEAKNYLKDLKKLNINIKPTFYGFESYLATKILINALNKLNFPYTTNHLKKIIINTPENFLKGLTINFKNNQLLNKTYLYKFENNTFKEIK</sequence>
<dbReference type="AlphaFoldDB" id="A0A292YCL4"/>
<name>A0A292YCL4_9BACT</name>
<keyword evidence="2" id="KW-0732">Signal</keyword>
<dbReference type="InterPro" id="IPR028082">
    <property type="entry name" value="Peripla_BP_I"/>
</dbReference>
<comment type="similarity">
    <text evidence="1">Belongs to the leucine-binding protein family.</text>
</comment>
<dbReference type="RefSeq" id="WP_096258340.1">
    <property type="nucleotide sequence ID" value="NZ_BDME01000001.1"/>
</dbReference>
<dbReference type="OrthoDB" id="9777352at2"/>
<dbReference type="CDD" id="cd19978">
    <property type="entry name" value="PBP1_ABC_ligand_binding-like"/>
    <property type="match status" value="1"/>
</dbReference>
<evidence type="ECO:0000313" key="5">
    <source>
        <dbReference type="Proteomes" id="UP000217944"/>
    </source>
</evidence>
<accession>A0A292YCL4</accession>
<dbReference type="SUPFAM" id="SSF53822">
    <property type="entry name" value="Periplasmic binding protein-like I"/>
    <property type="match status" value="1"/>
</dbReference>